<evidence type="ECO:0000313" key="2">
    <source>
        <dbReference type="EMBL" id="KXB68247.1"/>
    </source>
</evidence>
<dbReference type="PATRIC" id="fig|755172.3.peg.257"/>
<accession>A0A134AKL0</accession>
<dbReference type="InterPro" id="IPR001279">
    <property type="entry name" value="Metallo-B-lactamas"/>
</dbReference>
<dbReference type="STRING" id="755172.HMPREF1863_00268"/>
<evidence type="ECO:0000259" key="1">
    <source>
        <dbReference type="SMART" id="SM00849"/>
    </source>
</evidence>
<comment type="caution">
    <text evidence="2">The sequence shown here is derived from an EMBL/GenBank/DDBJ whole genome shotgun (WGS) entry which is preliminary data.</text>
</comment>
<dbReference type="EMBL" id="LSDG01000005">
    <property type="protein sequence ID" value="KXB68247.1"/>
    <property type="molecule type" value="Genomic_DNA"/>
</dbReference>
<dbReference type="RefSeq" id="WP_068366553.1">
    <property type="nucleotide sequence ID" value="NZ_KQ960157.1"/>
</dbReference>
<protein>
    <submittedName>
        <fullName evidence="2">Metallo-beta-lactamase domain protein</fullName>
    </submittedName>
</protein>
<dbReference type="Proteomes" id="UP000070442">
    <property type="component" value="Unassembled WGS sequence"/>
</dbReference>
<dbReference type="PANTHER" id="PTHR47619:SF1">
    <property type="entry name" value="EXODEOXYRIBONUCLEASE WALJ"/>
    <property type="match status" value="1"/>
</dbReference>
<dbReference type="SMART" id="SM00849">
    <property type="entry name" value="Lactamase_B"/>
    <property type="match status" value="1"/>
</dbReference>
<keyword evidence="3" id="KW-1185">Reference proteome</keyword>
<evidence type="ECO:0000313" key="3">
    <source>
        <dbReference type="Proteomes" id="UP000070442"/>
    </source>
</evidence>
<proteinExistence type="predicted"/>
<reference evidence="3" key="1">
    <citation type="submission" date="2016-01" db="EMBL/GenBank/DDBJ databases">
        <authorList>
            <person name="Mitreva M."/>
            <person name="Pepin K.H."/>
            <person name="Mihindukulasuriya K.A."/>
            <person name="Fulton R."/>
            <person name="Fronick C."/>
            <person name="O'Laughlin M."/>
            <person name="Miner T."/>
            <person name="Herter B."/>
            <person name="Rosa B.A."/>
            <person name="Cordes M."/>
            <person name="Tomlinson C."/>
            <person name="Wollam A."/>
            <person name="Palsikar V.B."/>
            <person name="Mardis E.R."/>
            <person name="Wilson R.K."/>
        </authorList>
    </citation>
    <scope>NUCLEOTIDE SEQUENCE [LARGE SCALE GENOMIC DNA]</scope>
    <source>
        <strain evidence="3">DNF00729</strain>
    </source>
</reference>
<organism evidence="2 3">
    <name type="scientific">Aedoeadaptatus coxii</name>
    <dbReference type="NCBI Taxonomy" id="755172"/>
    <lineage>
        <taxon>Bacteria</taxon>
        <taxon>Bacillati</taxon>
        <taxon>Bacillota</taxon>
        <taxon>Tissierellia</taxon>
        <taxon>Tissierellales</taxon>
        <taxon>Peptoniphilaceae</taxon>
        <taxon>Aedoeadaptatus</taxon>
    </lineage>
</organism>
<dbReference type="Gene3D" id="3.60.15.10">
    <property type="entry name" value="Ribonuclease Z/Hydroxyacylglutathione hydrolase-like"/>
    <property type="match status" value="1"/>
</dbReference>
<gene>
    <name evidence="2" type="ORF">HMPREF1863_00268</name>
</gene>
<dbReference type="OrthoDB" id="9781189at2"/>
<dbReference type="PANTHER" id="PTHR47619">
    <property type="entry name" value="METALLO-HYDROLASE YYCJ-RELATED"/>
    <property type="match status" value="1"/>
</dbReference>
<dbReference type="InterPro" id="IPR052533">
    <property type="entry name" value="WalJ/YycJ-like"/>
</dbReference>
<dbReference type="InterPro" id="IPR036866">
    <property type="entry name" value="RibonucZ/Hydroxyglut_hydro"/>
</dbReference>
<sequence length="262" mass="29375">MKFSAIASGSTGNCQFIETNEKRILIDAGLSGKAIERNLNIIGVDPSTLDGIFVTHEHNDHVKGVGILARRYGLEVFANENTWRAMERTVKRIDDHKRHVFQSAEPFHFGDLTVYPMPLFHDAADACGYVFSSGGKKISILTDTGWVNTSMLEHMAGSDIYYLESNHDLEMLQNGPYPRVLKERIASTRGHLSNEHCAELLTSLLEKRQEHVILAHLSQENNIPLLAARTTRDTLADHHIHEGVDFLLEVAKPDDPTKLIEL</sequence>
<dbReference type="SUPFAM" id="SSF56281">
    <property type="entry name" value="Metallo-hydrolase/oxidoreductase"/>
    <property type="match status" value="1"/>
</dbReference>
<dbReference type="Pfam" id="PF12706">
    <property type="entry name" value="Lactamase_B_2"/>
    <property type="match status" value="1"/>
</dbReference>
<dbReference type="AlphaFoldDB" id="A0A134AKL0"/>
<feature type="domain" description="Metallo-beta-lactamase" evidence="1">
    <location>
        <begin position="11"/>
        <end position="189"/>
    </location>
</feature>
<name>A0A134AKL0_9FIRM</name>